<feature type="transmembrane region" description="Helical" evidence="1">
    <location>
        <begin position="112"/>
        <end position="137"/>
    </location>
</feature>
<gene>
    <name evidence="3" type="ORF">Pla110_42030</name>
</gene>
<evidence type="ECO:0000259" key="2">
    <source>
        <dbReference type="SMART" id="SM00460"/>
    </source>
</evidence>
<dbReference type="SUPFAM" id="SSF54001">
    <property type="entry name" value="Cysteine proteinases"/>
    <property type="match status" value="1"/>
</dbReference>
<organism evidence="3 4">
    <name type="scientific">Polystyrenella longa</name>
    <dbReference type="NCBI Taxonomy" id="2528007"/>
    <lineage>
        <taxon>Bacteria</taxon>
        <taxon>Pseudomonadati</taxon>
        <taxon>Planctomycetota</taxon>
        <taxon>Planctomycetia</taxon>
        <taxon>Planctomycetales</taxon>
        <taxon>Planctomycetaceae</taxon>
        <taxon>Polystyrenella</taxon>
    </lineage>
</organism>
<feature type="transmembrane region" description="Helical" evidence="1">
    <location>
        <begin position="149"/>
        <end position="167"/>
    </location>
</feature>
<dbReference type="KEGG" id="plon:Pla110_42030"/>
<reference evidence="3 4" key="1">
    <citation type="submission" date="2019-02" db="EMBL/GenBank/DDBJ databases">
        <title>Deep-cultivation of Planctomycetes and their phenomic and genomic characterization uncovers novel biology.</title>
        <authorList>
            <person name="Wiegand S."/>
            <person name="Jogler M."/>
            <person name="Boedeker C."/>
            <person name="Pinto D."/>
            <person name="Vollmers J."/>
            <person name="Rivas-Marin E."/>
            <person name="Kohn T."/>
            <person name="Peeters S.H."/>
            <person name="Heuer A."/>
            <person name="Rast P."/>
            <person name="Oberbeckmann S."/>
            <person name="Bunk B."/>
            <person name="Jeske O."/>
            <person name="Meyerdierks A."/>
            <person name="Storesund J.E."/>
            <person name="Kallscheuer N."/>
            <person name="Luecker S."/>
            <person name="Lage O.M."/>
            <person name="Pohl T."/>
            <person name="Merkel B.J."/>
            <person name="Hornburger P."/>
            <person name="Mueller R.-W."/>
            <person name="Bruemmer F."/>
            <person name="Labrenz M."/>
            <person name="Spormann A.M."/>
            <person name="Op den Camp H."/>
            <person name="Overmann J."/>
            <person name="Amann R."/>
            <person name="Jetten M.S.M."/>
            <person name="Mascher T."/>
            <person name="Medema M.H."/>
            <person name="Devos D.P."/>
            <person name="Kaster A.-K."/>
            <person name="Ovreas L."/>
            <person name="Rohde M."/>
            <person name="Galperin M.Y."/>
            <person name="Jogler C."/>
        </authorList>
    </citation>
    <scope>NUCLEOTIDE SEQUENCE [LARGE SCALE GENOMIC DNA]</scope>
    <source>
        <strain evidence="3 4">Pla110</strain>
    </source>
</reference>
<dbReference type="Gene3D" id="3.10.620.30">
    <property type="match status" value="1"/>
</dbReference>
<dbReference type="InterPro" id="IPR052901">
    <property type="entry name" value="Bact_TGase-like"/>
</dbReference>
<dbReference type="Proteomes" id="UP000317178">
    <property type="component" value="Chromosome"/>
</dbReference>
<dbReference type="PANTHER" id="PTHR42736">
    <property type="entry name" value="PROTEIN-GLUTAMINE GAMMA-GLUTAMYLTRANSFERASE"/>
    <property type="match status" value="1"/>
</dbReference>
<evidence type="ECO:0000313" key="4">
    <source>
        <dbReference type="Proteomes" id="UP000317178"/>
    </source>
</evidence>
<name>A0A518CTA4_9PLAN</name>
<dbReference type="EMBL" id="CP036281">
    <property type="protein sequence ID" value="QDU82446.1"/>
    <property type="molecule type" value="Genomic_DNA"/>
</dbReference>
<dbReference type="PANTHER" id="PTHR42736:SF1">
    <property type="entry name" value="PROTEIN-GLUTAMINE GAMMA-GLUTAMYLTRANSFERASE"/>
    <property type="match status" value="1"/>
</dbReference>
<keyword evidence="1" id="KW-0472">Membrane</keyword>
<protein>
    <submittedName>
        <fullName evidence="3">Transglutaminase-like superfamily protein</fullName>
    </submittedName>
</protein>
<keyword evidence="1" id="KW-0812">Transmembrane</keyword>
<evidence type="ECO:0000256" key="1">
    <source>
        <dbReference type="SAM" id="Phobius"/>
    </source>
</evidence>
<evidence type="ECO:0000313" key="3">
    <source>
        <dbReference type="EMBL" id="QDU82446.1"/>
    </source>
</evidence>
<feature type="transmembrane region" description="Helical" evidence="1">
    <location>
        <begin position="36"/>
        <end position="58"/>
    </location>
</feature>
<feature type="domain" description="Transglutaminase-like" evidence="2">
    <location>
        <begin position="546"/>
        <end position="619"/>
    </location>
</feature>
<accession>A0A518CTA4</accession>
<feature type="transmembrane region" description="Helical" evidence="1">
    <location>
        <begin position="187"/>
        <end position="205"/>
    </location>
</feature>
<dbReference type="Pfam" id="PF01841">
    <property type="entry name" value="Transglut_core"/>
    <property type="match status" value="1"/>
</dbReference>
<keyword evidence="1" id="KW-1133">Transmembrane helix</keyword>
<sequence length="782" mass="89426">MLTSQSEVPLKEHLGLGLISLLALGQYSLVEIEVRTPLYLFVSYLVQTALLIGGVVFFRRKQFYRGELPALMPVIILTAIVSLAAEPILRLIPNGGSSVEVVMVRAFKNELLLFTMICCWRQYQPLTIAISLFVFLFSMALSPTSGLTIVLMGLYLCASIVWLITRYLKRYSGTIHATQRQYSLKRFLALAIFPVLIVIAFAPFASGRTIWSLQGFFPTSGGEGGRDEYSLSGIGNGDALVPGKENVQSFAPLDDAPFREDDKPSLYDSFSEEYGEPFKPKNSDRMIAIPPNRTETLLPELVEEMKTMQQSGRQFSMLRDKVGRKRSDVESTTSKAIFHVVGRVPLHLRMETYDFYDGSQLIPGDNSTNSTEYVLNEHDEMHWLEALEDCAFNFFSPEESHVLKIVGIDSNIIPTPLHWTGIAIKDLNTRNFYVEGQHRVMHLDRDALPDLVPIHVRSRVLDERNFDSAQVLYSAIRQRYISIPDTPDMLPIIELANENTAECTLKREKVVSILNYVRDNYDHVEENSSPIIGDKDSKSLSITPFLFETRKGTDYEFATATMLLLRSLDISCRVVSGYYVDPDNYDRRKDHTSVYSQDVHFWCEVDLGGNTWQTLEPTPGYEKLGPPLRLYERIEHAFLEVISWSITHWMGITMSFVLTCMILWQRHAVMALLALWYWKMCCFWLRIATSRPDKVLLLTRDLLDRHLALVGHRRPVGVTLRKWLLESYLLNGQEREQLSDFMYLIDETIYGSRGNSPGMLLDPLLVSKDMIRHFSWSRLRRG</sequence>
<dbReference type="InterPro" id="IPR038765">
    <property type="entry name" value="Papain-like_cys_pep_sf"/>
</dbReference>
<keyword evidence="4" id="KW-1185">Reference proteome</keyword>
<dbReference type="AlphaFoldDB" id="A0A518CTA4"/>
<dbReference type="RefSeq" id="WP_144998672.1">
    <property type="nucleotide sequence ID" value="NZ_CP036281.1"/>
</dbReference>
<dbReference type="InterPro" id="IPR002931">
    <property type="entry name" value="Transglutaminase-like"/>
</dbReference>
<dbReference type="SMART" id="SM00460">
    <property type="entry name" value="TGc"/>
    <property type="match status" value="1"/>
</dbReference>
<dbReference type="OrthoDB" id="231513at2"/>
<proteinExistence type="predicted"/>